<dbReference type="EMBL" id="LT158599">
    <property type="protein sequence ID" value="CVK32715.1"/>
    <property type="molecule type" value="Genomic_DNA"/>
</dbReference>
<feature type="domain" description="NADPH-dependent FMN reductase-like" evidence="6">
    <location>
        <begin position="1"/>
        <end position="155"/>
    </location>
</feature>
<comment type="cofactor">
    <cofactor evidence="2">
        <name>[4Fe-4S] cluster</name>
        <dbReference type="ChEBI" id="CHEBI:49883"/>
    </cofactor>
</comment>
<gene>
    <name evidence="7" type="ORF">MMAB1_1502</name>
</gene>
<protein>
    <submittedName>
        <fullName evidence="7">Iron-sulfur flavoprotein AF_1436 Short=Isf-1</fullName>
    </submittedName>
</protein>
<name>A0A0X3BMG2_9EURY</name>
<dbReference type="RefSeq" id="WP_062263294.1">
    <property type="nucleotide sequence ID" value="NZ_LT158599.1"/>
</dbReference>
<dbReference type="Gene3D" id="3.40.50.360">
    <property type="match status" value="1"/>
</dbReference>
<organism evidence="7 8">
    <name type="scientific">Methanoculleus bourgensis</name>
    <dbReference type="NCBI Taxonomy" id="83986"/>
    <lineage>
        <taxon>Archaea</taxon>
        <taxon>Methanobacteriati</taxon>
        <taxon>Methanobacteriota</taxon>
        <taxon>Stenosarchaea group</taxon>
        <taxon>Methanomicrobia</taxon>
        <taxon>Methanomicrobiales</taxon>
        <taxon>Methanomicrobiaceae</taxon>
        <taxon>Methanoculleus</taxon>
    </lineage>
</organism>
<keyword evidence="3" id="KW-0285">Flavoprotein</keyword>
<dbReference type="KEGG" id="mema:MMAB1_1502"/>
<dbReference type="SUPFAM" id="SSF52218">
    <property type="entry name" value="Flavoproteins"/>
    <property type="match status" value="1"/>
</dbReference>
<dbReference type="InterPro" id="IPR005025">
    <property type="entry name" value="FMN_Rdtase-like_dom"/>
</dbReference>
<dbReference type="AlphaFoldDB" id="A0A0X3BMG2"/>
<reference evidence="7 8" key="1">
    <citation type="submission" date="2016-01" db="EMBL/GenBank/DDBJ databases">
        <authorList>
            <person name="Manzoor S."/>
        </authorList>
    </citation>
    <scope>NUCLEOTIDE SEQUENCE [LARGE SCALE GENOMIC DNA]</scope>
    <source>
        <strain evidence="7">Methanoculleus sp MAB1</strain>
    </source>
</reference>
<evidence type="ECO:0000256" key="1">
    <source>
        <dbReference type="ARBA" id="ARBA00001917"/>
    </source>
</evidence>
<keyword evidence="4" id="KW-0288">FMN</keyword>
<evidence type="ECO:0000256" key="4">
    <source>
        <dbReference type="ARBA" id="ARBA00022643"/>
    </source>
</evidence>
<evidence type="ECO:0000259" key="6">
    <source>
        <dbReference type="Pfam" id="PF03358"/>
    </source>
</evidence>
<evidence type="ECO:0000313" key="8">
    <source>
        <dbReference type="Proteomes" id="UP000069850"/>
    </source>
</evidence>
<dbReference type="Pfam" id="PF03358">
    <property type="entry name" value="FMN_red"/>
    <property type="match status" value="1"/>
</dbReference>
<sequence length="222" mass="24531">MKVLGINGSPRGERSATLRLIAAVLEGAKGKGAEVDFVNLIDLDIRFRNACSACFQEGRCVEEDDFPELYTKIKAADSLVLGSPVYIDQITGQMKLLIDRMADGIQCQALSGKYGCSVSTSGDHAEQAVVTYLNHFLQMLGATPVGGVGVAIGRDQNALTRAEEDARELGKTLAEAILTRRRYPEIEAFHQRFQEKFKAVIIGAKPEWPGDYEHWVDQVWIW</sequence>
<evidence type="ECO:0000256" key="5">
    <source>
        <dbReference type="ARBA" id="ARBA00038292"/>
    </source>
</evidence>
<dbReference type="PANTHER" id="PTHR43278:SF1">
    <property type="entry name" value="IRON-SULFUR FLAVOPROTEIN MJ1083"/>
    <property type="match status" value="1"/>
</dbReference>
<accession>A0A0X3BMG2</accession>
<comment type="cofactor">
    <cofactor evidence="1">
        <name>FMN</name>
        <dbReference type="ChEBI" id="CHEBI:58210"/>
    </cofactor>
</comment>
<proteinExistence type="inferred from homology"/>
<evidence type="ECO:0000256" key="3">
    <source>
        <dbReference type="ARBA" id="ARBA00022630"/>
    </source>
</evidence>
<dbReference type="PANTHER" id="PTHR43278">
    <property type="entry name" value="NAD(P)H-DEPENDENT FMN-CONTAINING OXIDOREDUCTASE YWQN-RELATED"/>
    <property type="match status" value="1"/>
</dbReference>
<evidence type="ECO:0000313" key="7">
    <source>
        <dbReference type="EMBL" id="CVK32715.1"/>
    </source>
</evidence>
<dbReference type="GO" id="GO:0016491">
    <property type="term" value="F:oxidoreductase activity"/>
    <property type="evidence" value="ECO:0007669"/>
    <property type="project" value="InterPro"/>
</dbReference>
<dbReference type="InterPro" id="IPR029039">
    <property type="entry name" value="Flavoprotein-like_sf"/>
</dbReference>
<comment type="similarity">
    <text evidence="5">Belongs to the SsuE family. Isf subfamily.</text>
</comment>
<evidence type="ECO:0000256" key="2">
    <source>
        <dbReference type="ARBA" id="ARBA00001966"/>
    </source>
</evidence>
<dbReference type="OrthoDB" id="9059at2157"/>
<dbReference type="GeneID" id="27137358"/>
<dbReference type="Proteomes" id="UP000069850">
    <property type="component" value="Chromosome 1"/>
</dbReference>
<dbReference type="InterPro" id="IPR051796">
    <property type="entry name" value="ISF_SsuE-like"/>
</dbReference>